<dbReference type="EMBL" id="BK015301">
    <property type="protein sequence ID" value="DAE00359.1"/>
    <property type="molecule type" value="Genomic_DNA"/>
</dbReference>
<proteinExistence type="predicted"/>
<organism evidence="1">
    <name type="scientific">Myoviridae sp. ctLnO19</name>
    <dbReference type="NCBI Taxonomy" id="2825085"/>
    <lineage>
        <taxon>Viruses</taxon>
        <taxon>Duplodnaviria</taxon>
        <taxon>Heunggongvirae</taxon>
        <taxon>Uroviricota</taxon>
        <taxon>Caudoviricetes</taxon>
    </lineage>
</organism>
<sequence length="627" mass="72061">MSKEKYDFTEVVNQVIEKFKEEPVIGLPVFSPRISHEVANRYYNENERYKTIKMDPVYFFEKVYRESCKKLAEDRKLIPLAQLGNLVVGGEVNWFNCDRYFPAEYNQNLVFIPVKMKEDGSHEQIEIYSKTYNTEHSIAFTDLVLAELYAINTVEGEYGFLCFDLNDVPSNNLITCGDRDINTLVVDGQTYGYLMASSYIESIEGYFRKMGGQFYHLPVFTKGDYQLNHQEMKKIAEHGLASIYVTRSDVIDTCLSGKGGEVTTQHISKEMEVLENLCLDTHCQNGNPLTVRYLMDRTEKGVFVYFIVFNAPSNSDSVVPDFVLRDIYKILKKEITQPNLYHSLPYLVNQKIEEIKAVFIRYSKVKDLVGGPSLKDLINYITPQYLVKELFRSFGAFGNGLELVVGRELLIGLDSGTDARFKDFGIRYTNHVYHTLLHDLKDEELVELKDKLKDNGIFIPGIVDKEGFHQGLIAGKVFYRKATRDFVMDMNSRSDMDCAVVYVPVLLNNGSYTEFNEKFSRLSLGYVTEDSVEETYNSIGKFNYPIVHYGLEEICEITNQTVSNEKVQETDGIEDFAELLIEAEEKAAKDLAIRMVKDDKGNYYMKTWINHSGKLLYPNVVFSTNPW</sequence>
<accession>A0A8S5NZU9</accession>
<evidence type="ECO:0000313" key="1">
    <source>
        <dbReference type="EMBL" id="DAE00359.1"/>
    </source>
</evidence>
<protein>
    <submittedName>
        <fullName evidence="1">Uncharacterized protein</fullName>
    </submittedName>
</protein>
<name>A0A8S5NZU9_9CAUD</name>
<reference evidence="1" key="1">
    <citation type="journal article" date="2021" name="Proc. Natl. Acad. Sci. U.S.A.">
        <title>A Catalog of Tens of Thousands of Viruses from Human Metagenomes Reveals Hidden Associations with Chronic Diseases.</title>
        <authorList>
            <person name="Tisza M.J."/>
            <person name="Buck C.B."/>
        </authorList>
    </citation>
    <scope>NUCLEOTIDE SEQUENCE</scope>
    <source>
        <strain evidence="1">CtLnO19</strain>
    </source>
</reference>